<dbReference type="EMBL" id="CP002101">
    <property type="protein sequence ID" value="AEH60313.1"/>
    <property type="molecule type" value="Genomic_DNA"/>
</dbReference>
<keyword evidence="2" id="KW-0443">Lipid metabolism</keyword>
<gene>
    <name evidence="4" type="ordered locus">Mzhil_0438</name>
</gene>
<comment type="similarity">
    <text evidence="2 3">Belongs to the CDP-alcohol phosphatidyltransferase class-I family.</text>
</comment>
<evidence type="ECO:0000256" key="2">
    <source>
        <dbReference type="HAMAP-Rule" id="MF_02242"/>
    </source>
</evidence>
<feature type="transmembrane region" description="Helical" evidence="2">
    <location>
        <begin position="132"/>
        <end position="151"/>
    </location>
</feature>
<dbReference type="GO" id="GO:0016780">
    <property type="term" value="F:phosphotransferase activity, for other substituted phosphate groups"/>
    <property type="evidence" value="ECO:0007669"/>
    <property type="project" value="UniProtKB-UniRule"/>
</dbReference>
<evidence type="ECO:0000256" key="1">
    <source>
        <dbReference type="ARBA" id="ARBA00022679"/>
    </source>
</evidence>
<dbReference type="AlphaFoldDB" id="F7XPP3"/>
<keyword evidence="2" id="KW-0812">Transmembrane</keyword>
<dbReference type="InterPro" id="IPR000462">
    <property type="entry name" value="CDP-OH_P_trans"/>
</dbReference>
<dbReference type="PROSITE" id="PS00379">
    <property type="entry name" value="CDP_ALCOHOL_P_TRANSF"/>
    <property type="match status" value="1"/>
</dbReference>
<accession>F7XPP3</accession>
<dbReference type="InterPro" id="IPR044270">
    <property type="entry name" value="AIP_synthase"/>
</dbReference>
<dbReference type="InterPro" id="IPR048254">
    <property type="entry name" value="CDP_ALCOHOL_P_TRANSF_CS"/>
</dbReference>
<comment type="cofactor">
    <cofactor evidence="2">
        <name>Mn(2+)</name>
        <dbReference type="ChEBI" id="CHEBI:29035"/>
    </cofactor>
    <cofactor evidence="2">
        <name>Mg(2+)</name>
        <dbReference type="ChEBI" id="CHEBI:18420"/>
    </cofactor>
    <text evidence="2">Binds 2 Mg(2+) or Mn(2+) ions per subunit.</text>
</comment>
<dbReference type="Proteomes" id="UP000006622">
    <property type="component" value="Chromosome"/>
</dbReference>
<comment type="subcellular location">
    <subcellularLocation>
        <location evidence="2">Cell membrane</location>
        <topology evidence="2">Multi-pass membrane protein</topology>
    </subcellularLocation>
</comment>
<feature type="transmembrane region" description="Helical" evidence="2">
    <location>
        <begin position="172"/>
        <end position="194"/>
    </location>
</feature>
<dbReference type="RefSeq" id="WP_013897752.1">
    <property type="nucleotide sequence ID" value="NC_015676.1"/>
</dbReference>
<evidence type="ECO:0000256" key="3">
    <source>
        <dbReference type="RuleBase" id="RU003750"/>
    </source>
</evidence>
<dbReference type="STRING" id="679901.Mzhil_0438"/>
<feature type="binding site" evidence="2">
    <location>
        <position position="76"/>
    </location>
    <ligand>
        <name>Mg(2+)</name>
        <dbReference type="ChEBI" id="CHEBI:18420"/>
        <label>2</label>
    </ligand>
</feature>
<dbReference type="GO" id="GO:0000287">
    <property type="term" value="F:magnesium ion binding"/>
    <property type="evidence" value="ECO:0007669"/>
    <property type="project" value="UniProtKB-UniRule"/>
</dbReference>
<keyword evidence="5" id="KW-1185">Reference proteome</keyword>
<keyword evidence="2" id="KW-0472">Membrane</keyword>
<feature type="binding site" evidence="2">
    <location>
        <position position="76"/>
    </location>
    <ligand>
        <name>Mg(2+)</name>
        <dbReference type="ChEBI" id="CHEBI:18420"/>
        <label>1</label>
    </ligand>
</feature>
<dbReference type="Pfam" id="PF01066">
    <property type="entry name" value="CDP-OH_P_transf"/>
    <property type="match status" value="1"/>
</dbReference>
<keyword evidence="1 2" id="KW-0808">Transferase</keyword>
<protein>
    <recommendedName>
        <fullName evidence="2">Archaetidylinositol phosphate synthase</fullName>
        <shortName evidence="2">AIP synthase</shortName>
        <ecNumber evidence="2">2.7.8.39</ecNumber>
    </recommendedName>
</protein>
<evidence type="ECO:0000313" key="4">
    <source>
        <dbReference type="EMBL" id="AEH60313.1"/>
    </source>
</evidence>
<comment type="catalytic activity">
    <reaction evidence="2">
        <text>CDP-2,3-bis-O-(phytanyl)-sn-glycerol + 1D-myo-inositol 3-phosphate = saturated 1-archaetidyl-1D-myo-inositol 3-phosphate + CMP + H(+)</text>
        <dbReference type="Rhea" id="RHEA:36823"/>
        <dbReference type="ChEBI" id="CHEBI:15378"/>
        <dbReference type="ChEBI" id="CHEBI:58401"/>
        <dbReference type="ChEBI" id="CHEBI:60377"/>
        <dbReference type="ChEBI" id="CHEBI:74004"/>
        <dbReference type="ChEBI" id="CHEBI:74006"/>
        <dbReference type="EC" id="2.7.8.39"/>
    </reaction>
</comment>
<keyword evidence="2" id="KW-0479">Metal-binding</keyword>
<dbReference type="Gene3D" id="1.20.120.1760">
    <property type="match status" value="1"/>
</dbReference>
<dbReference type="HAMAP" id="MF_02242">
    <property type="entry name" value="AIP_synthase"/>
    <property type="match status" value="1"/>
</dbReference>
<feature type="binding site" evidence="2">
    <location>
        <position position="101"/>
    </location>
    <ligand>
        <name>Mg(2+)</name>
        <dbReference type="ChEBI" id="CHEBI:18420"/>
        <label>2</label>
    </ligand>
</feature>
<keyword evidence="2" id="KW-1133">Transmembrane helix</keyword>
<reference evidence="4" key="1">
    <citation type="submission" date="2010-07" db="EMBL/GenBank/DDBJ databases">
        <title>The complete genome of Methanosalsum zhilinae DSM 4017.</title>
        <authorList>
            <consortium name="US DOE Joint Genome Institute (JGI-PGF)"/>
            <person name="Lucas S."/>
            <person name="Copeland A."/>
            <person name="Lapidus A."/>
            <person name="Glavina del Rio T."/>
            <person name="Dalin E."/>
            <person name="Tice H."/>
            <person name="Bruce D."/>
            <person name="Goodwin L."/>
            <person name="Pitluck S."/>
            <person name="Kyrpides N."/>
            <person name="Mavromatis K."/>
            <person name="Ovchinnikova G."/>
            <person name="Daligault H."/>
            <person name="Detter J.C."/>
            <person name="Han C."/>
            <person name="Tapia R."/>
            <person name="Larimer F."/>
            <person name="Land M."/>
            <person name="Hauser L."/>
            <person name="Markowitz V."/>
            <person name="Cheng J.-F."/>
            <person name="Hugenholtz P."/>
            <person name="Woyke T."/>
            <person name="Wu D."/>
            <person name="Spring S."/>
            <person name="Schueler E."/>
            <person name="Brambilla E."/>
            <person name="Klenk H.-P."/>
            <person name="Eisen J.A."/>
        </authorList>
    </citation>
    <scope>NUCLEOTIDE SEQUENCE</scope>
    <source>
        <strain evidence="4">DSM 4017</strain>
    </source>
</reference>
<organism evidence="4 5">
    <name type="scientific">Methanosalsum zhilinae (strain DSM 4017 / NBRC 107636 / OCM 62 / WeN5)</name>
    <name type="common">Methanohalophilus zhilinae</name>
    <dbReference type="NCBI Taxonomy" id="679901"/>
    <lineage>
        <taxon>Archaea</taxon>
        <taxon>Methanobacteriati</taxon>
        <taxon>Methanobacteriota</taxon>
        <taxon>Stenosarchaea group</taxon>
        <taxon>Methanomicrobia</taxon>
        <taxon>Methanosarcinales</taxon>
        <taxon>Methanosarcinaceae</taxon>
        <taxon>Methanosalsum</taxon>
    </lineage>
</organism>
<keyword evidence="2" id="KW-1003">Cell membrane</keyword>
<dbReference type="KEGG" id="mzh:Mzhil_0438"/>
<feature type="transmembrane region" description="Helical" evidence="2">
    <location>
        <begin position="61"/>
        <end position="82"/>
    </location>
</feature>
<dbReference type="InterPro" id="IPR043130">
    <property type="entry name" value="CDP-OH_PTrfase_TM_dom"/>
</dbReference>
<sequence>MTKQKQITIREEGIIIFNQLKSTIRSSIIPIAKFVPLSPNTLTFLGFAISVLAAGMFANGFLIIGGIFVLLSGVFDLLDGAVARVNNSITTFGGFLDSVCDRYADAIVFAGVIYGSITGSIAINSHALGMPLWFWCILALIGSYIVSYTRSRAEAEGAINMNIGLAERSERMILLSIGAFTGFLTIAIVIIALITHITIVQRILHARKYLE</sequence>
<name>F7XPP3_METZD</name>
<dbReference type="GO" id="GO:0005886">
    <property type="term" value="C:plasma membrane"/>
    <property type="evidence" value="ECO:0007669"/>
    <property type="project" value="UniProtKB-SubCell"/>
</dbReference>
<comment type="function">
    <text evidence="2">Catalyzes the formation of archaetidylinositol phosphate (AIP) from CDP-archaeol (CDP-ArOH or CDP-2,3-bis-(O-phytanyl)-sn-glycerol) and 1L-myo-inositol 1-phosphate (IP or 1D-myo-inositol 3-phosphate). AIP is a precursor of archaetidyl-myo-inositol (AI), an ether-type inositol phospholipid ubiquitously distributed in archaea membranes and essential for glycolipid biosynthesis in archaea.</text>
</comment>
<keyword evidence="2" id="KW-0464">Manganese</keyword>
<feature type="active site" description="Proton acceptor" evidence="2">
    <location>
        <position position="101"/>
    </location>
</feature>
<dbReference type="EC" id="2.7.8.39" evidence="2"/>
<dbReference type="UniPathway" id="UPA00085"/>
<evidence type="ECO:0000313" key="5">
    <source>
        <dbReference type="Proteomes" id="UP000006622"/>
    </source>
</evidence>
<feature type="binding site" evidence="2">
    <location>
        <position position="97"/>
    </location>
    <ligand>
        <name>Mg(2+)</name>
        <dbReference type="ChEBI" id="CHEBI:18420"/>
        <label>2</label>
    </ligand>
</feature>
<comment type="pathway">
    <text evidence="2">Lipid metabolism; phospholipid metabolism.</text>
</comment>
<feature type="binding site" evidence="2">
    <location>
        <position position="79"/>
    </location>
    <ligand>
        <name>Mg(2+)</name>
        <dbReference type="ChEBI" id="CHEBI:18420"/>
        <label>1</label>
    </ligand>
</feature>
<feature type="binding site" evidence="2">
    <location>
        <position position="97"/>
    </location>
    <ligand>
        <name>Mg(2+)</name>
        <dbReference type="ChEBI" id="CHEBI:18420"/>
        <label>1</label>
    </ligand>
</feature>
<proteinExistence type="inferred from homology"/>
<dbReference type="HOGENOM" id="CLU_080384_1_2_2"/>
<dbReference type="GeneID" id="10822043"/>
<keyword evidence="2" id="KW-0460">Magnesium</keyword>
<feature type="transmembrane region" description="Helical" evidence="2">
    <location>
        <begin position="103"/>
        <end position="126"/>
    </location>
</feature>
<keyword evidence="2" id="KW-1208">Phospholipid metabolism</keyword>
<dbReference type="GO" id="GO:0008654">
    <property type="term" value="P:phospholipid biosynthetic process"/>
    <property type="evidence" value="ECO:0007669"/>
    <property type="project" value="UniProtKB-UniRule"/>
</dbReference>
<feature type="transmembrane region" description="Helical" evidence="2">
    <location>
        <begin position="34"/>
        <end position="55"/>
    </location>
</feature>
<keyword evidence="2" id="KW-0444">Lipid biosynthesis</keyword>